<dbReference type="InterPro" id="IPR052551">
    <property type="entry name" value="UV-DNA_repair_photolyase"/>
</dbReference>
<keyword evidence="2" id="KW-0456">Lyase</keyword>
<dbReference type="Gene3D" id="3.40.50.620">
    <property type="entry name" value="HUPs"/>
    <property type="match status" value="1"/>
</dbReference>
<dbReference type="InterPro" id="IPR007357">
    <property type="entry name" value="PhrB-like"/>
</dbReference>
<dbReference type="Gene3D" id="1.25.40.80">
    <property type="match status" value="1"/>
</dbReference>
<dbReference type="RefSeq" id="WP_153418345.1">
    <property type="nucleotide sequence ID" value="NZ_WFLM01000001.1"/>
</dbReference>
<accession>A0A6N6VZQ7</accession>
<protein>
    <submittedName>
        <fullName evidence="2">Cryptochrome/photolyase family protein</fullName>
    </submittedName>
</protein>
<dbReference type="PANTHER" id="PTHR38657:SF1">
    <property type="entry name" value="SLR1343 PROTEIN"/>
    <property type="match status" value="1"/>
</dbReference>
<dbReference type="AlphaFoldDB" id="A0A6N6VZQ7"/>
<dbReference type="InterPro" id="IPR036134">
    <property type="entry name" value="Crypto/Photolyase_FAD-like_sf"/>
</dbReference>
<evidence type="ECO:0000256" key="1">
    <source>
        <dbReference type="SAM" id="MobiDB-lite"/>
    </source>
</evidence>
<dbReference type="EMBL" id="WFLM01000001">
    <property type="protein sequence ID" value="KAB8040826.1"/>
    <property type="molecule type" value="Genomic_DNA"/>
</dbReference>
<organism evidence="2 3">
    <name type="scientific">Silvanigrella paludirubra</name>
    <dbReference type="NCBI Taxonomy" id="2499159"/>
    <lineage>
        <taxon>Bacteria</taxon>
        <taxon>Pseudomonadati</taxon>
        <taxon>Bdellovibrionota</taxon>
        <taxon>Oligoflexia</taxon>
        <taxon>Silvanigrellales</taxon>
        <taxon>Silvanigrellaceae</taxon>
        <taxon>Silvanigrella</taxon>
    </lineage>
</organism>
<dbReference type="Gene3D" id="1.10.10.1710">
    <property type="entry name" value="Deoxyribodipyrimidine photolyase-related"/>
    <property type="match status" value="1"/>
</dbReference>
<gene>
    <name evidence="2" type="ORF">GCL60_02550</name>
</gene>
<keyword evidence="3" id="KW-1185">Reference proteome</keyword>
<comment type="caution">
    <text evidence="2">The sequence shown here is derived from an EMBL/GenBank/DDBJ whole genome shotgun (WGS) entry which is preliminary data.</text>
</comment>
<dbReference type="Pfam" id="PF04244">
    <property type="entry name" value="DPRP"/>
    <property type="match status" value="1"/>
</dbReference>
<proteinExistence type="predicted"/>
<dbReference type="GO" id="GO:0016829">
    <property type="term" value="F:lyase activity"/>
    <property type="evidence" value="ECO:0007669"/>
    <property type="project" value="UniProtKB-KW"/>
</dbReference>
<dbReference type="InterPro" id="IPR014729">
    <property type="entry name" value="Rossmann-like_a/b/a_fold"/>
</dbReference>
<dbReference type="SUPFAM" id="SSF48173">
    <property type="entry name" value="Cryptochrome/photolyase FAD-binding domain"/>
    <property type="match status" value="1"/>
</dbReference>
<evidence type="ECO:0000313" key="3">
    <source>
        <dbReference type="Proteomes" id="UP000437748"/>
    </source>
</evidence>
<name>A0A6N6VZQ7_9BACT</name>
<dbReference type="Proteomes" id="UP000437748">
    <property type="component" value="Unassembled WGS sequence"/>
</dbReference>
<reference evidence="2 3" key="1">
    <citation type="submission" date="2019-10" db="EMBL/GenBank/DDBJ databases">
        <title>New species of Slilvanegrellaceae.</title>
        <authorList>
            <person name="Pitt A."/>
            <person name="Hahn M.W."/>
        </authorList>
    </citation>
    <scope>NUCLEOTIDE SEQUENCE [LARGE SCALE GENOMIC DNA]</scope>
    <source>
        <strain evidence="2 3">SP-Ram-0.45-NSY-1</strain>
    </source>
</reference>
<evidence type="ECO:0000313" key="2">
    <source>
        <dbReference type="EMBL" id="KAB8040826.1"/>
    </source>
</evidence>
<sequence>MKKLRFIFCDQLSDSISSLKNINKDDTIFLCEAMDEVTYVKHHPKKIAFIFASMRHFAEELESKGFNIRYVKLTDPFNTGTLESEITRAVQELKIDHIIITEPSEYRLKILLESLQKSLGIAIDILKDERFFCSPTEFKFWANGKKQFRMEYFYREMRKKYKILMESDGSPVGGQWNYDKENRKSPTKNLKSPKRISHKKSDILIDVLKLVEENFSDHFGNLQPFHFAVTRKQALIELDDFVNRILPYFGDYQDAMMKGETYLYHSLLSSYINIGLLLPMEVCKLAEEAFKKNKAPLSATEGFIRQVLGWREYIRGIYWLKMPDYGELNYFEANTPLPDFYWGAKTKMTCISEAVSHTKEHAYSHHIQRLMVTGNFALISGLNVKQVQEWYLAVYSDAFEWVEMPNTLGMALFGDGGIVGSKPYAASANYINKMSNFCDTCHYDPKEMTSENACPFNALYWDFITRNRNKLEVNQRLPFVYSTWDKFSSEKQKAIKNKAAISLLRMKNGEL</sequence>
<dbReference type="Gene3D" id="1.10.579.10">
    <property type="entry name" value="DNA Cyclobutane Dipyrimidine Photolyase, subunit A, domain 3"/>
    <property type="match status" value="1"/>
</dbReference>
<dbReference type="PANTHER" id="PTHR38657">
    <property type="entry name" value="SLR1343 PROTEIN"/>
    <property type="match status" value="1"/>
</dbReference>
<dbReference type="OrthoDB" id="5288100at2"/>
<feature type="region of interest" description="Disordered" evidence="1">
    <location>
        <begin position="175"/>
        <end position="194"/>
    </location>
</feature>